<feature type="binding site" evidence="8">
    <location>
        <position position="6"/>
    </location>
    <ligand>
        <name>Mg(2+)</name>
        <dbReference type="ChEBI" id="CHEBI:18420"/>
    </ligand>
</feature>
<gene>
    <name evidence="8" type="primary">vapC</name>
    <name evidence="10" type="ORF">ACFOW8_13005</name>
</gene>
<feature type="domain" description="PIN" evidence="9">
    <location>
        <begin position="3"/>
        <end position="123"/>
    </location>
</feature>
<dbReference type="RefSeq" id="WP_378550555.1">
    <property type="nucleotide sequence ID" value="NZ_JBHSBA010000005.1"/>
</dbReference>
<name>A0ABV8L4P8_9NOCA</name>
<evidence type="ECO:0000313" key="11">
    <source>
        <dbReference type="Proteomes" id="UP001595767"/>
    </source>
</evidence>
<dbReference type="CDD" id="cd18746">
    <property type="entry name" value="PIN_VapC4-5_FitB-like"/>
    <property type="match status" value="1"/>
</dbReference>
<dbReference type="EMBL" id="JBHSBA010000005">
    <property type="protein sequence ID" value="MFC4125852.1"/>
    <property type="molecule type" value="Genomic_DNA"/>
</dbReference>
<keyword evidence="4 8" id="KW-0479">Metal-binding</keyword>
<sequence length="141" mass="16077">MTYLLDTNVISELRKPERRADPNVRAWVRARRPSELYLSAITILELEVGIGRIERREPIQGKRLRAWLDEAVLAGFGNRIIPFDLPAARTAARFHIPDPRPERDAMIAATAIEHQMTVVTRNIEDFEPLDVLLVDPWVAAS</sequence>
<dbReference type="Gene3D" id="3.40.50.1010">
    <property type="entry name" value="5'-nuclease"/>
    <property type="match status" value="1"/>
</dbReference>
<evidence type="ECO:0000256" key="7">
    <source>
        <dbReference type="ARBA" id="ARBA00038093"/>
    </source>
</evidence>
<keyword evidence="5 8" id="KW-0378">Hydrolase</keyword>
<dbReference type="EC" id="3.1.-.-" evidence="8"/>
<dbReference type="HAMAP" id="MF_00265">
    <property type="entry name" value="VapC_Nob1"/>
    <property type="match status" value="1"/>
</dbReference>
<keyword evidence="6 8" id="KW-0460">Magnesium</keyword>
<feature type="binding site" evidence="8">
    <location>
        <position position="104"/>
    </location>
    <ligand>
        <name>Mg(2+)</name>
        <dbReference type="ChEBI" id="CHEBI:18420"/>
    </ligand>
</feature>
<dbReference type="PANTHER" id="PTHR33653:SF1">
    <property type="entry name" value="RIBONUCLEASE VAPC2"/>
    <property type="match status" value="1"/>
</dbReference>
<dbReference type="InterPro" id="IPR002716">
    <property type="entry name" value="PIN_dom"/>
</dbReference>
<evidence type="ECO:0000256" key="8">
    <source>
        <dbReference type="HAMAP-Rule" id="MF_00265"/>
    </source>
</evidence>
<keyword evidence="2 8" id="KW-1277">Toxin-antitoxin system</keyword>
<dbReference type="InterPro" id="IPR050556">
    <property type="entry name" value="Type_II_TA_system_RNase"/>
</dbReference>
<dbReference type="PANTHER" id="PTHR33653">
    <property type="entry name" value="RIBONUCLEASE VAPC2"/>
    <property type="match status" value="1"/>
</dbReference>
<proteinExistence type="inferred from homology"/>
<comment type="similarity">
    <text evidence="7 8">Belongs to the PINc/VapC protein family.</text>
</comment>
<evidence type="ECO:0000313" key="10">
    <source>
        <dbReference type="EMBL" id="MFC4125852.1"/>
    </source>
</evidence>
<dbReference type="InterPro" id="IPR022907">
    <property type="entry name" value="VapC_family"/>
</dbReference>
<reference evidence="11" key="1">
    <citation type="journal article" date="2019" name="Int. J. Syst. Evol. Microbiol.">
        <title>The Global Catalogue of Microorganisms (GCM) 10K type strain sequencing project: providing services to taxonomists for standard genome sequencing and annotation.</title>
        <authorList>
            <consortium name="The Broad Institute Genomics Platform"/>
            <consortium name="The Broad Institute Genome Sequencing Center for Infectious Disease"/>
            <person name="Wu L."/>
            <person name="Ma J."/>
        </authorList>
    </citation>
    <scope>NUCLEOTIDE SEQUENCE [LARGE SCALE GENOMIC DNA]</scope>
    <source>
        <strain evidence="11">CGMCC 4.7204</strain>
    </source>
</reference>
<dbReference type="Proteomes" id="UP001595767">
    <property type="component" value="Unassembled WGS sequence"/>
</dbReference>
<evidence type="ECO:0000256" key="5">
    <source>
        <dbReference type="ARBA" id="ARBA00022801"/>
    </source>
</evidence>
<evidence type="ECO:0000256" key="6">
    <source>
        <dbReference type="ARBA" id="ARBA00022842"/>
    </source>
</evidence>
<organism evidence="10 11">
    <name type="scientific">Nocardia rhizosphaerae</name>
    <dbReference type="NCBI Taxonomy" id="1691571"/>
    <lineage>
        <taxon>Bacteria</taxon>
        <taxon>Bacillati</taxon>
        <taxon>Actinomycetota</taxon>
        <taxon>Actinomycetes</taxon>
        <taxon>Mycobacteriales</taxon>
        <taxon>Nocardiaceae</taxon>
        <taxon>Nocardia</taxon>
    </lineage>
</organism>
<comment type="function">
    <text evidence="8">Toxic component of a toxin-antitoxin (TA) system. An RNase.</text>
</comment>
<keyword evidence="11" id="KW-1185">Reference proteome</keyword>
<dbReference type="SUPFAM" id="SSF88723">
    <property type="entry name" value="PIN domain-like"/>
    <property type="match status" value="1"/>
</dbReference>
<keyword evidence="3 8" id="KW-0540">Nuclease</keyword>
<dbReference type="Pfam" id="PF01850">
    <property type="entry name" value="PIN"/>
    <property type="match status" value="1"/>
</dbReference>
<keyword evidence="8" id="KW-0800">Toxin</keyword>
<accession>A0ABV8L4P8</accession>
<evidence type="ECO:0000256" key="1">
    <source>
        <dbReference type="ARBA" id="ARBA00001946"/>
    </source>
</evidence>
<evidence type="ECO:0000256" key="4">
    <source>
        <dbReference type="ARBA" id="ARBA00022723"/>
    </source>
</evidence>
<comment type="cofactor">
    <cofactor evidence="1 8">
        <name>Mg(2+)</name>
        <dbReference type="ChEBI" id="CHEBI:18420"/>
    </cofactor>
</comment>
<protein>
    <recommendedName>
        <fullName evidence="8">Ribonuclease VapC</fullName>
        <shortName evidence="8">RNase VapC</shortName>
        <ecNumber evidence="8">3.1.-.-</ecNumber>
    </recommendedName>
    <alternativeName>
        <fullName evidence="8">Toxin VapC</fullName>
    </alternativeName>
</protein>
<evidence type="ECO:0000256" key="3">
    <source>
        <dbReference type="ARBA" id="ARBA00022722"/>
    </source>
</evidence>
<dbReference type="InterPro" id="IPR029060">
    <property type="entry name" value="PIN-like_dom_sf"/>
</dbReference>
<evidence type="ECO:0000259" key="9">
    <source>
        <dbReference type="Pfam" id="PF01850"/>
    </source>
</evidence>
<comment type="caution">
    <text evidence="10">The sequence shown here is derived from an EMBL/GenBank/DDBJ whole genome shotgun (WGS) entry which is preliminary data.</text>
</comment>
<evidence type="ECO:0000256" key="2">
    <source>
        <dbReference type="ARBA" id="ARBA00022649"/>
    </source>
</evidence>